<keyword evidence="5" id="KW-0406">Ion transport</keyword>
<protein>
    <recommendedName>
        <fullName evidence="3">Calcium channel flower</fullName>
    </recommendedName>
</protein>
<dbReference type="GO" id="GO:0042734">
    <property type="term" value="C:presynaptic membrane"/>
    <property type="evidence" value="ECO:0007669"/>
    <property type="project" value="UniProtKB-SubCell"/>
</dbReference>
<evidence type="ECO:0000256" key="3">
    <source>
        <dbReference type="ARBA" id="ARBA00016120"/>
    </source>
</evidence>
<keyword evidence="10" id="KW-0966">Cell projection</keyword>
<proteinExistence type="inferred from homology"/>
<dbReference type="GO" id="GO:0042302">
    <property type="term" value="F:structural constituent of cuticle"/>
    <property type="evidence" value="ECO:0007669"/>
    <property type="project" value="UniProtKB-UniRule"/>
</dbReference>
<feature type="transmembrane region" description="Helical" evidence="16">
    <location>
        <begin position="76"/>
        <end position="96"/>
    </location>
</feature>
<evidence type="ECO:0000256" key="1">
    <source>
        <dbReference type="ARBA" id="ARBA00004644"/>
    </source>
</evidence>
<name>A0A7R9MG33_9ACAR</name>
<evidence type="ECO:0000256" key="13">
    <source>
        <dbReference type="ARBA" id="ARBA00034111"/>
    </source>
</evidence>
<feature type="transmembrane region" description="Helical" evidence="16">
    <location>
        <begin position="13"/>
        <end position="42"/>
    </location>
</feature>
<dbReference type="PROSITE" id="PS51155">
    <property type="entry name" value="CHIT_BIND_RR_2"/>
    <property type="match status" value="1"/>
</dbReference>
<feature type="non-terminal residue" evidence="17">
    <location>
        <position position="480"/>
    </location>
</feature>
<dbReference type="Pfam" id="PF00379">
    <property type="entry name" value="Chitin_bind_4"/>
    <property type="match status" value="1"/>
</dbReference>
<keyword evidence="8 16" id="KW-1133">Transmembrane helix</keyword>
<dbReference type="OrthoDB" id="6381807at2759"/>
<dbReference type="GO" id="GO:0030672">
    <property type="term" value="C:synaptic vesicle membrane"/>
    <property type="evidence" value="ECO:0007669"/>
    <property type="project" value="UniProtKB-SubCell"/>
</dbReference>
<dbReference type="SMART" id="SM01077">
    <property type="entry name" value="Cg6151-P"/>
    <property type="match status" value="1"/>
</dbReference>
<evidence type="ECO:0000313" key="18">
    <source>
        <dbReference type="Proteomes" id="UP000728032"/>
    </source>
</evidence>
<evidence type="ECO:0000256" key="14">
    <source>
        <dbReference type="ARBA" id="ARBA00046506"/>
    </source>
</evidence>
<reference evidence="17" key="1">
    <citation type="submission" date="2020-11" db="EMBL/GenBank/DDBJ databases">
        <authorList>
            <person name="Tran Van P."/>
        </authorList>
    </citation>
    <scope>NUCLEOTIDE SEQUENCE</scope>
</reference>
<accession>A0A7R9MG33</accession>
<evidence type="ECO:0000313" key="17">
    <source>
        <dbReference type="EMBL" id="CAD7658576.1"/>
    </source>
</evidence>
<evidence type="ECO:0000256" key="15">
    <source>
        <dbReference type="PROSITE-ProRule" id="PRU00497"/>
    </source>
</evidence>
<dbReference type="EMBL" id="CAJPVJ010015301">
    <property type="protein sequence ID" value="CAG2175762.1"/>
    <property type="molecule type" value="Genomic_DNA"/>
</dbReference>
<evidence type="ECO:0000256" key="2">
    <source>
        <dbReference type="ARBA" id="ARBA00010023"/>
    </source>
</evidence>
<dbReference type="Proteomes" id="UP000728032">
    <property type="component" value="Unassembled WGS sequence"/>
</dbReference>
<dbReference type="InterPro" id="IPR031311">
    <property type="entry name" value="CHIT_BIND_RR_consensus"/>
</dbReference>
<evidence type="ECO:0000256" key="8">
    <source>
        <dbReference type="ARBA" id="ARBA00022989"/>
    </source>
</evidence>
<comment type="similarity">
    <text evidence="2">Belongs to the calcium channel flower family.</text>
</comment>
<dbReference type="EMBL" id="OC930126">
    <property type="protein sequence ID" value="CAD7658576.1"/>
    <property type="molecule type" value="Genomic_DNA"/>
</dbReference>
<evidence type="ECO:0000256" key="4">
    <source>
        <dbReference type="ARBA" id="ARBA00022460"/>
    </source>
</evidence>
<evidence type="ECO:0000256" key="7">
    <source>
        <dbReference type="ARBA" id="ARBA00022692"/>
    </source>
</evidence>
<keyword evidence="11" id="KW-0407">Ion channel</keyword>
<keyword evidence="5" id="KW-0813">Transport</keyword>
<keyword evidence="7 16" id="KW-0812">Transmembrane</keyword>
<keyword evidence="12" id="KW-0968">Cytoplasmic vesicle</keyword>
<feature type="transmembrane region" description="Helical" evidence="16">
    <location>
        <begin position="54"/>
        <end position="70"/>
    </location>
</feature>
<keyword evidence="18" id="KW-1185">Reference proteome</keyword>
<dbReference type="Pfam" id="PF10233">
    <property type="entry name" value="Cg6151-P"/>
    <property type="match status" value="1"/>
</dbReference>
<evidence type="ECO:0000256" key="12">
    <source>
        <dbReference type="ARBA" id="ARBA00023329"/>
    </source>
</evidence>
<dbReference type="InterPro" id="IPR019365">
    <property type="entry name" value="TVP18/Ca-channel_flower"/>
</dbReference>
<keyword evidence="6" id="KW-0107">Calcium channel</keyword>
<organism evidence="17">
    <name type="scientific">Oppiella nova</name>
    <dbReference type="NCBI Taxonomy" id="334625"/>
    <lineage>
        <taxon>Eukaryota</taxon>
        <taxon>Metazoa</taxon>
        <taxon>Ecdysozoa</taxon>
        <taxon>Arthropoda</taxon>
        <taxon>Chelicerata</taxon>
        <taxon>Arachnida</taxon>
        <taxon>Acari</taxon>
        <taxon>Acariformes</taxon>
        <taxon>Sarcoptiformes</taxon>
        <taxon>Oribatida</taxon>
        <taxon>Brachypylina</taxon>
        <taxon>Oppioidea</taxon>
        <taxon>Oppiidae</taxon>
        <taxon>Oppiella</taxon>
    </lineage>
</organism>
<comment type="subunit">
    <text evidence="14">Homomultimer. Associates with the dally/ magu complex.</text>
</comment>
<dbReference type="PANTHER" id="PTHR13314">
    <property type="entry name" value="CALCIUM CHANNEL FLOWER HOMOLOG"/>
    <property type="match status" value="1"/>
</dbReference>
<keyword evidence="9 16" id="KW-0472">Membrane</keyword>
<dbReference type="AlphaFoldDB" id="A0A7R9MG33"/>
<dbReference type="GO" id="GO:0005262">
    <property type="term" value="F:calcium channel activity"/>
    <property type="evidence" value="ECO:0007669"/>
    <property type="project" value="UniProtKB-KW"/>
</dbReference>
<comment type="subcellular location">
    <subcellularLocation>
        <location evidence="1">Cytoplasmic vesicle</location>
        <location evidence="1">Secretory vesicle</location>
        <location evidence="1">Synaptic vesicle membrane</location>
        <topology evidence="1">Multi-pass membrane protein</topology>
    </subcellularLocation>
    <subcellularLocation>
        <location evidence="13">Presynaptic cell membrane</location>
    </subcellularLocation>
</comment>
<gene>
    <name evidence="17" type="ORF">ONB1V03_LOCUS15197</name>
</gene>
<evidence type="ECO:0000256" key="6">
    <source>
        <dbReference type="ARBA" id="ARBA00022673"/>
    </source>
</evidence>
<keyword evidence="5" id="KW-0109">Calcium transport</keyword>
<evidence type="ECO:0000256" key="16">
    <source>
        <dbReference type="SAM" id="Phobius"/>
    </source>
</evidence>
<evidence type="ECO:0000256" key="11">
    <source>
        <dbReference type="ARBA" id="ARBA00023303"/>
    </source>
</evidence>
<evidence type="ECO:0000256" key="10">
    <source>
        <dbReference type="ARBA" id="ARBA00023273"/>
    </source>
</evidence>
<keyword evidence="4 15" id="KW-0193">Cuticle</keyword>
<evidence type="ECO:0000256" key="5">
    <source>
        <dbReference type="ARBA" id="ARBA00022568"/>
    </source>
</evidence>
<sequence length="480" mass="50437">MGVFFNILSPTCIFAAALLMIEGLMMALLEVPCFCTFLDFAYMPSSYLDAKPHWIKAVLYLLFAIIPLSFCIGFTTLLACSLILVSCGLYLVMALGRKAPVDQMKMSANNISEKPNAVLVNNEEIPKGTDPPPAYSPPQPNTISSMVLCCIVSINGQVPPEEQHPAPEPYSFAYTSPNDDGTFNAREETGDADGRVTGFYTLLGADGQQRRVEYIADENGFRANVITNEIGTESQNPADVQFISSAPTAAELNAQWEAANAGRPRPASGPVPRPIGPGIGGPGIVPDLWAQFPDHPLELEHLLVQPKDLDLLPHLLVQLVAVLLALRDLQVLELVLLVAHNLDLSVLCPDQLVPNPVLGQGINPLGGGIGLIGGGAGVAPNGFGGQVNYGLIPIPLGAGANLQQLQGIRGFGIPLGNGQNLQSLQGFQGFQGFGGQGFRGPVGNVPYGYGNVLLVPVGAGLQGLSGVSNVGAGPQQPIVA</sequence>
<dbReference type="InterPro" id="IPR000618">
    <property type="entry name" value="Insect_cuticle"/>
</dbReference>
<dbReference type="PANTHER" id="PTHR13314:SF2">
    <property type="entry name" value="CALCIUM CHANNEL FLOWER HOMOLOG"/>
    <property type="match status" value="1"/>
</dbReference>
<evidence type="ECO:0000256" key="9">
    <source>
        <dbReference type="ARBA" id="ARBA00023136"/>
    </source>
</evidence>
<keyword evidence="5" id="KW-0106">Calcium</keyword>
<dbReference type="PROSITE" id="PS00233">
    <property type="entry name" value="CHIT_BIND_RR_1"/>
    <property type="match status" value="1"/>
</dbReference>
<dbReference type="GO" id="GO:0016192">
    <property type="term" value="P:vesicle-mediated transport"/>
    <property type="evidence" value="ECO:0007669"/>
    <property type="project" value="TreeGrafter"/>
</dbReference>